<proteinExistence type="predicted"/>
<comment type="caution">
    <text evidence="4">The sequence shown here is derived from an EMBL/GenBank/DDBJ whole genome shotgun (WGS) entry which is preliminary data.</text>
</comment>
<evidence type="ECO:0000313" key="5">
    <source>
        <dbReference type="Proteomes" id="UP001229421"/>
    </source>
</evidence>
<dbReference type="PROSITE" id="PS50157">
    <property type="entry name" value="ZINC_FINGER_C2H2_2"/>
    <property type="match status" value="4"/>
</dbReference>
<dbReference type="SUPFAM" id="SSF57667">
    <property type="entry name" value="beta-beta-alpha zinc fingers"/>
    <property type="match status" value="1"/>
</dbReference>
<accession>A0AAD8P8V8</accession>
<keyword evidence="1" id="KW-0479">Metal-binding</keyword>
<feature type="domain" description="C2H2-type" evidence="3">
    <location>
        <begin position="241"/>
        <end position="268"/>
    </location>
</feature>
<dbReference type="GO" id="GO:0008270">
    <property type="term" value="F:zinc ion binding"/>
    <property type="evidence" value="ECO:0007669"/>
    <property type="project" value="UniProtKB-KW"/>
</dbReference>
<keyword evidence="1" id="KW-0862">Zinc</keyword>
<dbReference type="Gene3D" id="3.30.160.60">
    <property type="entry name" value="Classic Zinc Finger"/>
    <property type="match status" value="1"/>
</dbReference>
<sequence>MSISDRNLVAKSDQELKKHMCKLCNKGFPCGRSLGGHMRSHVINSTDHHHQKMNNYTDVINGCSNSNDLGYELRKDPKKTLKAVTNDSSSNDFVVLDKLCKECGKGFQSWKALFGHMKCHSDKVSKVSSQDYWIKQRDNATSGMKTKKSRSRNGASSSDSMNANHASTSVVSDIDDDDDVEEAEIAMCLIMLSRDVGKWGKKMIENGCKMKKIVGSELGVHGFKETAVTRDEFDDQFKRNFECSTCNKSFDSYQALGGHKASHKKLKGCLDSKTDDNDIIKSEPVLDHDHMINGSCGKTSDNHQSSSSFNLGESLKNTMVVRASHKKLKRCFELKTDDNEKIKSKPVLDRDHVINGCCVKTSDIHQSSSSFNLGDSLKNTMVVGASHKKLKRCFESKTNDNEKIQSKPVLDRDHMINGCCVKTSDIHQSSSSFNLGDSLKSTMVVGAHECSICLRIFSSGQALGGHKRSHLVAEAKLNRQNASSVTKINKPVHEIRGSFDLNMPPDDLVEEEQEIGYNPWCYNPEPTLLGLLSTS</sequence>
<feature type="domain" description="C2H2-type" evidence="3">
    <location>
        <begin position="19"/>
        <end position="41"/>
    </location>
</feature>
<name>A0AAD8P8V8_TARER</name>
<feature type="compositionally biased region" description="Low complexity" evidence="2">
    <location>
        <begin position="152"/>
        <end position="170"/>
    </location>
</feature>
<dbReference type="PROSITE" id="PS00028">
    <property type="entry name" value="ZINC_FINGER_C2H2_1"/>
    <property type="match status" value="4"/>
</dbReference>
<dbReference type="AlphaFoldDB" id="A0AAD8P8V8"/>
<keyword evidence="1" id="KW-0863">Zinc-finger</keyword>
<dbReference type="PANTHER" id="PTHR46869:SF6">
    <property type="entry name" value="C2H2-TYPE DOMAIN-CONTAINING PROTEIN"/>
    <property type="match status" value="1"/>
</dbReference>
<organism evidence="4 5">
    <name type="scientific">Tagetes erecta</name>
    <name type="common">African marigold</name>
    <dbReference type="NCBI Taxonomy" id="13708"/>
    <lineage>
        <taxon>Eukaryota</taxon>
        <taxon>Viridiplantae</taxon>
        <taxon>Streptophyta</taxon>
        <taxon>Embryophyta</taxon>
        <taxon>Tracheophyta</taxon>
        <taxon>Spermatophyta</taxon>
        <taxon>Magnoliopsida</taxon>
        <taxon>eudicotyledons</taxon>
        <taxon>Gunneridae</taxon>
        <taxon>Pentapetalae</taxon>
        <taxon>asterids</taxon>
        <taxon>campanulids</taxon>
        <taxon>Asterales</taxon>
        <taxon>Asteraceae</taxon>
        <taxon>Asteroideae</taxon>
        <taxon>Heliantheae alliance</taxon>
        <taxon>Tageteae</taxon>
        <taxon>Tagetes</taxon>
    </lineage>
</organism>
<dbReference type="InterPro" id="IPR013087">
    <property type="entry name" value="Znf_C2H2_type"/>
</dbReference>
<feature type="domain" description="C2H2-type" evidence="3">
    <location>
        <begin position="98"/>
        <end position="125"/>
    </location>
</feature>
<reference evidence="4" key="1">
    <citation type="journal article" date="2023" name="bioRxiv">
        <title>Improved chromosome-level genome assembly for marigold (Tagetes erecta).</title>
        <authorList>
            <person name="Jiang F."/>
            <person name="Yuan L."/>
            <person name="Wang S."/>
            <person name="Wang H."/>
            <person name="Xu D."/>
            <person name="Wang A."/>
            <person name="Fan W."/>
        </authorList>
    </citation>
    <scope>NUCLEOTIDE SEQUENCE</scope>
    <source>
        <strain evidence="4">WSJ</strain>
        <tissue evidence="4">Leaf</tissue>
    </source>
</reference>
<evidence type="ECO:0000256" key="2">
    <source>
        <dbReference type="SAM" id="MobiDB-lite"/>
    </source>
</evidence>
<feature type="domain" description="C2H2-type" evidence="3">
    <location>
        <begin position="448"/>
        <end position="475"/>
    </location>
</feature>
<feature type="region of interest" description="Disordered" evidence="2">
    <location>
        <begin position="138"/>
        <end position="170"/>
    </location>
</feature>
<protein>
    <recommendedName>
        <fullName evidence="3">C2H2-type domain-containing protein</fullName>
    </recommendedName>
</protein>
<evidence type="ECO:0000256" key="1">
    <source>
        <dbReference type="PROSITE-ProRule" id="PRU00042"/>
    </source>
</evidence>
<dbReference type="Proteomes" id="UP001229421">
    <property type="component" value="Unassembled WGS sequence"/>
</dbReference>
<evidence type="ECO:0000313" key="4">
    <source>
        <dbReference type="EMBL" id="KAK1436487.1"/>
    </source>
</evidence>
<gene>
    <name evidence="4" type="ORF">QVD17_02267</name>
</gene>
<evidence type="ECO:0000259" key="3">
    <source>
        <dbReference type="PROSITE" id="PS50157"/>
    </source>
</evidence>
<dbReference type="PANTHER" id="PTHR46869">
    <property type="entry name" value="C2H2-LIKE ZINC FINGER PROTEIN"/>
    <property type="match status" value="1"/>
</dbReference>
<dbReference type="SMART" id="SM00355">
    <property type="entry name" value="ZnF_C2H2"/>
    <property type="match status" value="4"/>
</dbReference>
<dbReference type="InterPro" id="IPR036236">
    <property type="entry name" value="Znf_C2H2_sf"/>
</dbReference>
<dbReference type="Pfam" id="PF13912">
    <property type="entry name" value="zf-C2H2_6"/>
    <property type="match status" value="4"/>
</dbReference>
<dbReference type="EMBL" id="JAUHHV010000001">
    <property type="protein sequence ID" value="KAK1436487.1"/>
    <property type="molecule type" value="Genomic_DNA"/>
</dbReference>
<keyword evidence="5" id="KW-1185">Reference proteome</keyword>